<protein>
    <submittedName>
        <fullName evidence="2">Amidase</fullName>
    </submittedName>
</protein>
<sequence length="295" mass="32372">MFGISSAAAQNDKGKKKENENGEKVLNKIELDTSDKDNLEQASVVFVQAGDVVKSRAHIDLAYDVPEPDSDSSDNSAGVRYSLSLDPDAAEKAVSASDISEGVDTLDKDNFSIEEKSVADVQIGGEGINTQGLSDPDYGDNWDGGAWVETNSSECGTLVRSTSVWNNDWNSDHYEFGDHSLVTNTVDGAACDGESFGDRFPCPDEVIDCSVPDSFNTTWHTEDYDYSKSGGELHQTASFWNKDFPVIPKTNADHEADVFWKDDTTVKISGSVDHYGTFNEAIRYLLKWDVGTKFW</sequence>
<gene>
    <name evidence="2" type="ORF">ELS19_04705</name>
</gene>
<feature type="compositionally biased region" description="Basic and acidic residues" evidence="1">
    <location>
        <begin position="12"/>
        <end position="33"/>
    </location>
</feature>
<dbReference type="Proteomes" id="UP000294028">
    <property type="component" value="Unassembled WGS sequence"/>
</dbReference>
<evidence type="ECO:0000313" key="2">
    <source>
        <dbReference type="EMBL" id="RYJ13330.1"/>
    </source>
</evidence>
<organism evidence="2 3">
    <name type="scientific">Halogeometricum borinquense</name>
    <dbReference type="NCBI Taxonomy" id="60847"/>
    <lineage>
        <taxon>Archaea</taxon>
        <taxon>Methanobacteriati</taxon>
        <taxon>Methanobacteriota</taxon>
        <taxon>Stenosarchaea group</taxon>
        <taxon>Halobacteria</taxon>
        <taxon>Halobacteriales</taxon>
        <taxon>Haloferacaceae</taxon>
        <taxon>Halogeometricum</taxon>
    </lineage>
</organism>
<proteinExistence type="predicted"/>
<feature type="region of interest" description="Disordered" evidence="1">
    <location>
        <begin position="1"/>
        <end position="33"/>
    </location>
</feature>
<dbReference type="AlphaFoldDB" id="A0A482T6L0"/>
<reference evidence="2 3" key="1">
    <citation type="submission" date="2018-12" db="EMBL/GenBank/DDBJ databases">
        <title>Genome analysis provides insights into bioremediation potentialities of Halogeometricum borinquense strain N11.</title>
        <authorList>
            <person name="Najjari A."/>
            <person name="Youssef N."/>
            <person name="Fhoula I."/>
            <person name="Ben Dhia O."/>
            <person name="Mahjoubi M."/>
            <person name="Ouzari H.I."/>
            <person name="Cherif A."/>
        </authorList>
    </citation>
    <scope>NUCLEOTIDE SEQUENCE [LARGE SCALE GENOMIC DNA]</scope>
    <source>
        <strain evidence="2 3">N11</strain>
    </source>
</reference>
<evidence type="ECO:0000313" key="3">
    <source>
        <dbReference type="Proteomes" id="UP000294028"/>
    </source>
</evidence>
<accession>A0A482T6L0</accession>
<dbReference type="EMBL" id="RZHH01000002">
    <property type="protein sequence ID" value="RYJ13330.1"/>
    <property type="molecule type" value="Genomic_DNA"/>
</dbReference>
<name>A0A482T6L0_9EURY</name>
<comment type="caution">
    <text evidence="2">The sequence shown here is derived from an EMBL/GenBank/DDBJ whole genome shotgun (WGS) entry which is preliminary data.</text>
</comment>
<evidence type="ECO:0000256" key="1">
    <source>
        <dbReference type="SAM" id="MobiDB-lite"/>
    </source>
</evidence>